<organism evidence="2 3">
    <name type="scientific">Citricoccus parietis</name>
    <dbReference type="NCBI Taxonomy" id="592307"/>
    <lineage>
        <taxon>Bacteria</taxon>
        <taxon>Bacillati</taxon>
        <taxon>Actinomycetota</taxon>
        <taxon>Actinomycetes</taxon>
        <taxon>Micrococcales</taxon>
        <taxon>Micrococcaceae</taxon>
        <taxon>Citricoccus</taxon>
    </lineage>
</organism>
<reference evidence="2 3" key="1">
    <citation type="submission" date="2024-09" db="EMBL/GenBank/DDBJ databases">
        <authorList>
            <person name="Sun Q."/>
            <person name="Mori K."/>
        </authorList>
    </citation>
    <scope>NUCLEOTIDE SEQUENCE [LARGE SCALE GENOMIC DNA]</scope>
    <source>
        <strain evidence="2 3">CCM 7609</strain>
    </source>
</reference>
<dbReference type="EMBL" id="JBHMFI010000001">
    <property type="protein sequence ID" value="MFB9070986.1"/>
    <property type="molecule type" value="Genomic_DNA"/>
</dbReference>
<proteinExistence type="predicted"/>
<keyword evidence="3" id="KW-1185">Reference proteome</keyword>
<accession>A0ABV5FWE8</accession>
<gene>
    <name evidence="2" type="ORF">ACFFX0_07185</name>
</gene>
<protein>
    <recommendedName>
        <fullName evidence="4">Post-SET domain-containing protein</fullName>
    </recommendedName>
</protein>
<evidence type="ECO:0008006" key="4">
    <source>
        <dbReference type="Google" id="ProtNLM"/>
    </source>
</evidence>
<evidence type="ECO:0000256" key="1">
    <source>
        <dbReference type="SAM" id="MobiDB-lite"/>
    </source>
</evidence>
<name>A0ABV5FWE8_9MICC</name>
<dbReference type="Proteomes" id="UP001589575">
    <property type="component" value="Unassembled WGS sequence"/>
</dbReference>
<comment type="caution">
    <text evidence="2">The sequence shown here is derived from an EMBL/GenBank/DDBJ whole genome shotgun (WGS) entry which is preliminary data.</text>
</comment>
<feature type="region of interest" description="Disordered" evidence="1">
    <location>
        <begin position="39"/>
        <end position="71"/>
    </location>
</feature>
<evidence type="ECO:0000313" key="2">
    <source>
        <dbReference type="EMBL" id="MFB9070986.1"/>
    </source>
</evidence>
<sequence>MVLRSPAVGGWIHRCQCGAPTCRADYIRRIPPGRIRWNGWPFGPVRTGPPGGGVGGRDPPAGTSVRGGRIR</sequence>
<evidence type="ECO:0000313" key="3">
    <source>
        <dbReference type="Proteomes" id="UP001589575"/>
    </source>
</evidence>